<organism evidence="1">
    <name type="scientific">marine sediment metagenome</name>
    <dbReference type="NCBI Taxonomy" id="412755"/>
    <lineage>
        <taxon>unclassified sequences</taxon>
        <taxon>metagenomes</taxon>
        <taxon>ecological metagenomes</taxon>
    </lineage>
</organism>
<evidence type="ECO:0000313" key="1">
    <source>
        <dbReference type="EMBL" id="GAG41551.1"/>
    </source>
</evidence>
<feature type="non-terminal residue" evidence="1">
    <location>
        <position position="1"/>
    </location>
</feature>
<accession>X0YYG5</accession>
<feature type="non-terminal residue" evidence="1">
    <location>
        <position position="251"/>
    </location>
</feature>
<comment type="caution">
    <text evidence="1">The sequence shown here is derived from an EMBL/GenBank/DDBJ whole genome shotgun (WGS) entry which is preliminary data.</text>
</comment>
<proteinExistence type="predicted"/>
<reference evidence="1" key="1">
    <citation type="journal article" date="2014" name="Front. Microbiol.">
        <title>High frequency of phylogenetically diverse reductive dehalogenase-homologous genes in deep subseafloor sedimentary metagenomes.</title>
        <authorList>
            <person name="Kawai M."/>
            <person name="Futagami T."/>
            <person name="Toyoda A."/>
            <person name="Takaki Y."/>
            <person name="Nishi S."/>
            <person name="Hori S."/>
            <person name="Arai W."/>
            <person name="Tsubouchi T."/>
            <person name="Morono Y."/>
            <person name="Uchiyama I."/>
            <person name="Ito T."/>
            <person name="Fujiyama A."/>
            <person name="Inagaki F."/>
            <person name="Takami H."/>
        </authorList>
    </citation>
    <scope>NUCLEOTIDE SEQUENCE</scope>
    <source>
        <strain evidence="1">Expedition CK06-06</strain>
    </source>
</reference>
<sequence>NLAISIETATGIGAGAPTAVYDADANTLVLTIDDADSTALATLETKIEAIVEASFTATVDTSDDDARTTVSGDADAADATATASTLYTGGGVLQDSVVFELAGSEGVEVFNFQQYTKIGAVVAAVNLVSDALGVDAADNAGTIEFDSSEYGSAKFVAVSVISEGAAGTFEINLSAARAIGADIDASVNGLSATGDGNTLSINTATLDLSAAITAETTDTIQFSITGGGATFQIGPDVVSVQQARLGIQSVA</sequence>
<evidence type="ECO:0008006" key="2">
    <source>
        <dbReference type="Google" id="ProtNLM"/>
    </source>
</evidence>
<gene>
    <name evidence="1" type="ORF">S01H1_64360</name>
</gene>
<name>X0YYG5_9ZZZZ</name>
<dbReference type="EMBL" id="BARS01042416">
    <property type="protein sequence ID" value="GAG41551.1"/>
    <property type="molecule type" value="Genomic_DNA"/>
</dbReference>
<protein>
    <recommendedName>
        <fullName evidence="2">Flagellin</fullName>
    </recommendedName>
</protein>
<dbReference type="AlphaFoldDB" id="X0YYG5"/>